<keyword evidence="2" id="KW-0547">Nucleotide-binding</keyword>
<dbReference type="CDD" id="cd14014">
    <property type="entry name" value="STKc_PknB_like"/>
    <property type="match status" value="1"/>
</dbReference>
<protein>
    <submittedName>
        <fullName evidence="6">Serine/threonine protein kinase</fullName>
    </submittedName>
</protein>
<dbReference type="PANTHER" id="PTHR43289:SF34">
    <property type="entry name" value="SERINE_THREONINE-PROTEIN KINASE YBDM-RELATED"/>
    <property type="match status" value="1"/>
</dbReference>
<dbReference type="RefSeq" id="WP_218285728.1">
    <property type="nucleotide sequence ID" value="NZ_CP076448.1"/>
</dbReference>
<dbReference type="KEGG" id="elio:KO353_15855"/>
<accession>A0A975YJI6</accession>
<evidence type="ECO:0000256" key="1">
    <source>
        <dbReference type="ARBA" id="ARBA00022679"/>
    </source>
</evidence>
<sequence>MRRARCGARDPVIDRIVAIKTVTLDAHDAEAQEEIARFKREAQAAGRLSHPNIVAVYDYGEEGDLAYIVMEHVDGGSLETRLDAGERLPLPQVARVMDELLAALGHAHEKGVVYRDIKPANMMLTGSGQVKVADFGIARIESSTMT</sequence>
<dbReference type="Pfam" id="PF00069">
    <property type="entry name" value="Pkinase"/>
    <property type="match status" value="1"/>
</dbReference>
<dbReference type="SMART" id="SM00220">
    <property type="entry name" value="S_TKc"/>
    <property type="match status" value="1"/>
</dbReference>
<name>A0A975YJI6_9PROT</name>
<dbReference type="InterPro" id="IPR000719">
    <property type="entry name" value="Prot_kinase_dom"/>
</dbReference>
<dbReference type="AlphaFoldDB" id="A0A975YJI6"/>
<keyword evidence="4" id="KW-0067">ATP-binding</keyword>
<dbReference type="Proteomes" id="UP000694001">
    <property type="component" value="Chromosome"/>
</dbReference>
<dbReference type="EMBL" id="CP076448">
    <property type="protein sequence ID" value="QXM24671.1"/>
    <property type="molecule type" value="Genomic_DNA"/>
</dbReference>
<evidence type="ECO:0000313" key="7">
    <source>
        <dbReference type="Proteomes" id="UP000694001"/>
    </source>
</evidence>
<dbReference type="GO" id="GO:0004674">
    <property type="term" value="F:protein serine/threonine kinase activity"/>
    <property type="evidence" value="ECO:0007669"/>
    <property type="project" value="UniProtKB-KW"/>
</dbReference>
<proteinExistence type="predicted"/>
<dbReference type="PANTHER" id="PTHR43289">
    <property type="entry name" value="MITOGEN-ACTIVATED PROTEIN KINASE KINASE KINASE 20-RELATED"/>
    <property type="match status" value="1"/>
</dbReference>
<keyword evidence="6" id="KW-0723">Serine/threonine-protein kinase</keyword>
<evidence type="ECO:0000313" key="6">
    <source>
        <dbReference type="EMBL" id="QXM24671.1"/>
    </source>
</evidence>
<dbReference type="InterPro" id="IPR008271">
    <property type="entry name" value="Ser/Thr_kinase_AS"/>
</dbReference>
<evidence type="ECO:0000256" key="3">
    <source>
        <dbReference type="ARBA" id="ARBA00022777"/>
    </source>
</evidence>
<evidence type="ECO:0000259" key="5">
    <source>
        <dbReference type="PROSITE" id="PS50011"/>
    </source>
</evidence>
<keyword evidence="7" id="KW-1185">Reference proteome</keyword>
<dbReference type="PROSITE" id="PS50011">
    <property type="entry name" value="PROTEIN_KINASE_DOM"/>
    <property type="match status" value="1"/>
</dbReference>
<gene>
    <name evidence="6" type="ORF">KO353_15855</name>
</gene>
<feature type="domain" description="Protein kinase" evidence="5">
    <location>
        <begin position="1"/>
        <end position="146"/>
    </location>
</feature>
<dbReference type="GO" id="GO:0005524">
    <property type="term" value="F:ATP binding"/>
    <property type="evidence" value="ECO:0007669"/>
    <property type="project" value="UniProtKB-KW"/>
</dbReference>
<keyword evidence="1" id="KW-0808">Transferase</keyword>
<organism evidence="6 7">
    <name type="scientific">Elioraea tepida</name>
    <dbReference type="NCBI Taxonomy" id="2843330"/>
    <lineage>
        <taxon>Bacteria</taxon>
        <taxon>Pseudomonadati</taxon>
        <taxon>Pseudomonadota</taxon>
        <taxon>Alphaproteobacteria</taxon>
        <taxon>Acetobacterales</taxon>
        <taxon>Elioraeaceae</taxon>
        <taxon>Elioraea</taxon>
    </lineage>
</organism>
<evidence type="ECO:0000256" key="4">
    <source>
        <dbReference type="ARBA" id="ARBA00022840"/>
    </source>
</evidence>
<keyword evidence="3 6" id="KW-0418">Kinase</keyword>
<dbReference type="PROSITE" id="PS00108">
    <property type="entry name" value="PROTEIN_KINASE_ST"/>
    <property type="match status" value="1"/>
</dbReference>
<reference evidence="6" key="1">
    <citation type="submission" date="2021-06" db="EMBL/GenBank/DDBJ databases">
        <title>Elioraea tepida, sp. nov., a moderately thermophilic aerobic anoxygenic phototrophic bacterium isolated from an alkaline siliceous hot spring mat community in Yellowstone National Park, WY, USA.</title>
        <authorList>
            <person name="Saini M.K."/>
            <person name="Yoshida S."/>
            <person name="Sebastian A."/>
            <person name="Hirose S."/>
            <person name="Hara E."/>
            <person name="Tamaki H."/>
            <person name="Soulier N.T."/>
            <person name="Albert I."/>
            <person name="Hanada S."/>
            <person name="Bryant D.A."/>
            <person name="Tank M."/>
        </authorList>
    </citation>
    <scope>NUCLEOTIDE SEQUENCE</scope>
    <source>
        <strain evidence="6">MS-P2</strain>
    </source>
</reference>
<evidence type="ECO:0000256" key="2">
    <source>
        <dbReference type="ARBA" id="ARBA00022741"/>
    </source>
</evidence>